<accession>A0A6A3PMB7</accession>
<evidence type="ECO:0000313" key="3">
    <source>
        <dbReference type="EMBL" id="KAE9058875.1"/>
    </source>
</evidence>
<dbReference type="Proteomes" id="UP000437068">
    <property type="component" value="Unassembled WGS sequence"/>
</dbReference>
<evidence type="ECO:0000313" key="6">
    <source>
        <dbReference type="Proteomes" id="UP000429523"/>
    </source>
</evidence>
<evidence type="ECO:0000313" key="7">
    <source>
        <dbReference type="Proteomes" id="UP000437068"/>
    </source>
</evidence>
<dbReference type="Proteomes" id="UP000429523">
    <property type="component" value="Unassembled WGS sequence"/>
</dbReference>
<evidence type="ECO:0000313" key="10">
    <source>
        <dbReference type="Proteomes" id="UP000486351"/>
    </source>
</evidence>
<dbReference type="EMBL" id="QXGA01010198">
    <property type="protein sequence ID" value="KAE9055658.1"/>
    <property type="molecule type" value="Genomic_DNA"/>
</dbReference>
<reference evidence="6 7" key="1">
    <citation type="submission" date="2018-08" db="EMBL/GenBank/DDBJ databases">
        <title>Genomic investigation of the strawberry pathogen Phytophthora fragariae indicates pathogenicity is determined by transcriptional variation in three key races.</title>
        <authorList>
            <person name="Adams T.M."/>
            <person name="Armitage A.D."/>
            <person name="Sobczyk M.K."/>
            <person name="Bates H.J."/>
            <person name="Dunwell J.M."/>
            <person name="Nellist C.F."/>
            <person name="Harrison R.J."/>
        </authorList>
    </citation>
    <scope>NUCLEOTIDE SEQUENCE [LARGE SCALE GENOMIC DNA]</scope>
    <source>
        <strain evidence="5 7">A4</strain>
        <strain evidence="2 8">NOV-5</strain>
        <strain evidence="3 9">NOV-71</strain>
        <strain evidence="4 10">NOV-77</strain>
        <strain evidence="1 6">NOV-9</strain>
    </source>
</reference>
<organism evidence="2 8">
    <name type="scientific">Phytophthora fragariae</name>
    <dbReference type="NCBI Taxonomy" id="53985"/>
    <lineage>
        <taxon>Eukaryota</taxon>
        <taxon>Sar</taxon>
        <taxon>Stramenopiles</taxon>
        <taxon>Oomycota</taxon>
        <taxon>Peronosporomycetes</taxon>
        <taxon>Peronosporales</taxon>
        <taxon>Peronosporaceae</taxon>
        <taxon>Phytophthora</taxon>
    </lineage>
</organism>
<dbReference type="Proteomes" id="UP000441208">
    <property type="component" value="Unassembled WGS sequence"/>
</dbReference>
<proteinExistence type="predicted"/>
<dbReference type="EMBL" id="QXFY01012408">
    <property type="protein sequence ID" value="KAE9259276.1"/>
    <property type="molecule type" value="Genomic_DNA"/>
</dbReference>
<evidence type="ECO:0000313" key="2">
    <source>
        <dbReference type="EMBL" id="KAE9055658.1"/>
    </source>
</evidence>
<evidence type="ECO:0000313" key="4">
    <source>
        <dbReference type="EMBL" id="KAE9259276.1"/>
    </source>
</evidence>
<dbReference type="EMBL" id="QXGF01008163">
    <property type="protein sequence ID" value="KAE8917050.1"/>
    <property type="molecule type" value="Genomic_DNA"/>
</dbReference>
<dbReference type="Proteomes" id="UP000440732">
    <property type="component" value="Unassembled WGS sequence"/>
</dbReference>
<sequence length="45" mass="5061">MRMICVCFPSNSSFFSAVESPDLTIEPSTISVSFFSWKTVFIAHL</sequence>
<dbReference type="AlphaFoldDB" id="A0A6A3PMB7"/>
<name>A0A6A3PMB7_9STRA</name>
<evidence type="ECO:0000313" key="1">
    <source>
        <dbReference type="EMBL" id="KAE8917050.1"/>
    </source>
</evidence>
<dbReference type="EMBL" id="QXGE01009614">
    <property type="protein sequence ID" value="KAE9260540.1"/>
    <property type="molecule type" value="Genomic_DNA"/>
</dbReference>
<dbReference type="EMBL" id="QXFZ01006338">
    <property type="protein sequence ID" value="KAE9058875.1"/>
    <property type="molecule type" value="Genomic_DNA"/>
</dbReference>
<evidence type="ECO:0000313" key="5">
    <source>
        <dbReference type="EMBL" id="KAE9260540.1"/>
    </source>
</evidence>
<protein>
    <submittedName>
        <fullName evidence="2">Uncharacterized protein</fullName>
    </submittedName>
</protein>
<dbReference type="Proteomes" id="UP000486351">
    <property type="component" value="Unassembled WGS sequence"/>
</dbReference>
<evidence type="ECO:0000313" key="9">
    <source>
        <dbReference type="Proteomes" id="UP000441208"/>
    </source>
</evidence>
<gene>
    <name evidence="5" type="ORF">PF001_g32684</name>
    <name evidence="2" type="ORF">PF006_g32895</name>
    <name evidence="3" type="ORF">PF007_g31141</name>
    <name evidence="4" type="ORF">PF008_g33406</name>
    <name evidence="1" type="ORF">PF009_g32629</name>
</gene>
<comment type="caution">
    <text evidence="2">The sequence shown here is derived from an EMBL/GenBank/DDBJ whole genome shotgun (WGS) entry which is preliminary data.</text>
</comment>
<evidence type="ECO:0000313" key="8">
    <source>
        <dbReference type="Proteomes" id="UP000440732"/>
    </source>
</evidence>